<evidence type="ECO:0000256" key="1">
    <source>
        <dbReference type="ARBA" id="ARBA00022714"/>
    </source>
</evidence>
<organism evidence="6 7">
    <name type="scientific">Thiothrix lacustris</name>
    <dbReference type="NCBI Taxonomy" id="525917"/>
    <lineage>
        <taxon>Bacteria</taxon>
        <taxon>Pseudomonadati</taxon>
        <taxon>Pseudomonadota</taxon>
        <taxon>Gammaproteobacteria</taxon>
        <taxon>Thiotrichales</taxon>
        <taxon>Thiotrichaceae</taxon>
        <taxon>Thiothrix</taxon>
    </lineage>
</organism>
<evidence type="ECO:0000256" key="2">
    <source>
        <dbReference type="ARBA" id="ARBA00022723"/>
    </source>
</evidence>
<keyword evidence="4" id="KW-0411">Iron-sulfur</keyword>
<dbReference type="Gene3D" id="3.40.5.90">
    <property type="entry name" value="CDGSH iron-sulfur domain, mitoNEET-type"/>
    <property type="match status" value="2"/>
</dbReference>
<proteinExistence type="predicted"/>
<reference evidence="6 7" key="1">
    <citation type="submission" date="2017-01" db="EMBL/GenBank/DDBJ databases">
        <title>Novel large sulfur bacteria in the metagenomes of groundwater-fed chemosynthetic microbial mats in the Lake Huron basin.</title>
        <authorList>
            <person name="Sharrar A.M."/>
            <person name="Flood B.E."/>
            <person name="Bailey J.V."/>
            <person name="Jones D.S."/>
            <person name="Biddanda B."/>
            <person name="Ruberg S.A."/>
            <person name="Marcus D.N."/>
            <person name="Dick G.J."/>
        </authorList>
    </citation>
    <scope>NUCLEOTIDE SEQUENCE [LARGE SCALE GENOMIC DNA]</scope>
    <source>
        <strain evidence="6">A8</strain>
    </source>
</reference>
<dbReference type="Proteomes" id="UP000192491">
    <property type="component" value="Unassembled WGS sequence"/>
</dbReference>
<feature type="domain" description="Iron-binding zinc finger CDGSH type" evidence="5">
    <location>
        <begin position="9"/>
        <end position="46"/>
    </location>
</feature>
<dbReference type="Pfam" id="PF09360">
    <property type="entry name" value="zf-CDGSH"/>
    <property type="match status" value="2"/>
</dbReference>
<evidence type="ECO:0000313" key="6">
    <source>
        <dbReference type="EMBL" id="OQX05394.1"/>
    </source>
</evidence>
<keyword evidence="3" id="KW-0408">Iron</keyword>
<dbReference type="SMART" id="SM00704">
    <property type="entry name" value="ZnF_CDGSH"/>
    <property type="match status" value="2"/>
</dbReference>
<feature type="domain" description="Iron-binding zinc finger CDGSH type" evidence="5">
    <location>
        <begin position="47"/>
        <end position="80"/>
    </location>
</feature>
<comment type="caution">
    <text evidence="6">The sequence shown here is derived from an EMBL/GenBank/DDBJ whole genome shotgun (WGS) entry which is preliminary data.</text>
</comment>
<evidence type="ECO:0000256" key="3">
    <source>
        <dbReference type="ARBA" id="ARBA00023004"/>
    </source>
</evidence>
<protein>
    <submittedName>
        <fullName evidence="6">Cytochrome C551</fullName>
    </submittedName>
</protein>
<name>A0A1Y1QH09_9GAMM</name>
<keyword evidence="2" id="KW-0479">Metal-binding</keyword>
<dbReference type="AlphaFoldDB" id="A0A1Y1QH09"/>
<dbReference type="PANTHER" id="PTHR46491">
    <property type="entry name" value="CDGSH IRON SULFUR DOMAIN PROTEIN HOMOLOG"/>
    <property type="match status" value="1"/>
</dbReference>
<dbReference type="InterPro" id="IPR052950">
    <property type="entry name" value="CISD"/>
</dbReference>
<accession>A0A1Y1QH09</accession>
<sequence>MSEPVIAQKKPCVVELEAGKSYWWCSCGRSASQPFCDGSHKGTDFTPLEFTVPESKKYGLCACKHTKNVPFCDAAHRDLG</sequence>
<dbReference type="InterPro" id="IPR018967">
    <property type="entry name" value="FeS-contain_CDGSH-typ"/>
</dbReference>
<dbReference type="PANTHER" id="PTHR46491:SF3">
    <property type="entry name" value="CDGSH IRON-SULFUR DOMAIN-CONTAINING PROTEIN 3, MITOCHONDRIAL"/>
    <property type="match status" value="1"/>
</dbReference>
<dbReference type="GO" id="GO:0005737">
    <property type="term" value="C:cytoplasm"/>
    <property type="evidence" value="ECO:0007669"/>
    <property type="project" value="UniProtKB-ARBA"/>
</dbReference>
<dbReference type="InterPro" id="IPR042216">
    <property type="entry name" value="MitoNEET_CISD"/>
</dbReference>
<dbReference type="EMBL" id="MTEJ01000291">
    <property type="protein sequence ID" value="OQX05394.1"/>
    <property type="molecule type" value="Genomic_DNA"/>
</dbReference>
<evidence type="ECO:0000256" key="4">
    <source>
        <dbReference type="ARBA" id="ARBA00023014"/>
    </source>
</evidence>
<evidence type="ECO:0000313" key="7">
    <source>
        <dbReference type="Proteomes" id="UP000192491"/>
    </source>
</evidence>
<keyword evidence="1" id="KW-0001">2Fe-2S</keyword>
<gene>
    <name evidence="6" type="ORF">BWK73_33730</name>
</gene>
<dbReference type="GO" id="GO:0051537">
    <property type="term" value="F:2 iron, 2 sulfur cluster binding"/>
    <property type="evidence" value="ECO:0007669"/>
    <property type="project" value="UniProtKB-KW"/>
</dbReference>
<dbReference type="GO" id="GO:0046872">
    <property type="term" value="F:metal ion binding"/>
    <property type="evidence" value="ECO:0007669"/>
    <property type="project" value="UniProtKB-KW"/>
</dbReference>
<evidence type="ECO:0000259" key="5">
    <source>
        <dbReference type="SMART" id="SM00704"/>
    </source>
</evidence>